<gene>
    <name evidence="2" type="ORF">GCM10025881_38790</name>
</gene>
<organism evidence="2 3">
    <name type="scientific">Pseudolysinimonas kribbensis</name>
    <dbReference type="NCBI Taxonomy" id="433641"/>
    <lineage>
        <taxon>Bacteria</taxon>
        <taxon>Bacillati</taxon>
        <taxon>Actinomycetota</taxon>
        <taxon>Actinomycetes</taxon>
        <taxon>Micrococcales</taxon>
        <taxon>Microbacteriaceae</taxon>
        <taxon>Pseudolysinimonas</taxon>
    </lineage>
</organism>
<feature type="signal peptide" evidence="1">
    <location>
        <begin position="1"/>
        <end position="27"/>
    </location>
</feature>
<dbReference type="PROSITE" id="PS51318">
    <property type="entry name" value="TAT"/>
    <property type="match status" value="1"/>
</dbReference>
<evidence type="ECO:0000313" key="2">
    <source>
        <dbReference type="EMBL" id="GMA97055.1"/>
    </source>
</evidence>
<keyword evidence="3" id="KW-1185">Reference proteome</keyword>
<dbReference type="Proteomes" id="UP001157034">
    <property type="component" value="Unassembled WGS sequence"/>
</dbReference>
<accession>A0ABQ6KCA2</accession>
<dbReference type="PROSITE" id="PS51257">
    <property type="entry name" value="PROKAR_LIPOPROTEIN"/>
    <property type="match status" value="1"/>
</dbReference>
<sequence>MSPSVSRRPLLRAAVVALSASALVLLAGCTADTPAASASPSCGGHVKEILLGDDSATRQVAFDAGDSPKVFNVPASPAPTCAYRSSTSTHGNAPSTITHRTYLYIGISSADAQKLIAAVAATGATKGFTASYTNTPAPSATPVPYALQTRTWSYTSPEPGGSDRGSIGYAYNAPLNPGIVKQVGLEGTPNVLRIETELIRRAD</sequence>
<proteinExistence type="predicted"/>
<dbReference type="InterPro" id="IPR006311">
    <property type="entry name" value="TAT_signal"/>
</dbReference>
<keyword evidence="1" id="KW-0732">Signal</keyword>
<feature type="chain" id="PRO_5046182704" evidence="1">
    <location>
        <begin position="28"/>
        <end position="203"/>
    </location>
</feature>
<evidence type="ECO:0000256" key="1">
    <source>
        <dbReference type="SAM" id="SignalP"/>
    </source>
</evidence>
<evidence type="ECO:0000313" key="3">
    <source>
        <dbReference type="Proteomes" id="UP001157034"/>
    </source>
</evidence>
<reference evidence="3" key="1">
    <citation type="journal article" date="2019" name="Int. J. Syst. Evol. Microbiol.">
        <title>The Global Catalogue of Microorganisms (GCM) 10K type strain sequencing project: providing services to taxonomists for standard genome sequencing and annotation.</title>
        <authorList>
            <consortium name="The Broad Institute Genomics Platform"/>
            <consortium name="The Broad Institute Genome Sequencing Center for Infectious Disease"/>
            <person name="Wu L."/>
            <person name="Ma J."/>
        </authorList>
    </citation>
    <scope>NUCLEOTIDE SEQUENCE [LARGE SCALE GENOMIC DNA]</scope>
    <source>
        <strain evidence="3">NBRC 108894</strain>
    </source>
</reference>
<dbReference type="RefSeq" id="WP_284255508.1">
    <property type="nucleotide sequence ID" value="NZ_BAAAQO010000004.1"/>
</dbReference>
<protein>
    <submittedName>
        <fullName evidence="2">Uncharacterized protein</fullName>
    </submittedName>
</protein>
<comment type="caution">
    <text evidence="2">The sequence shown here is derived from an EMBL/GenBank/DDBJ whole genome shotgun (WGS) entry which is preliminary data.</text>
</comment>
<dbReference type="EMBL" id="BSVB01000001">
    <property type="protein sequence ID" value="GMA97055.1"/>
    <property type="molecule type" value="Genomic_DNA"/>
</dbReference>
<name>A0ABQ6KCA2_9MICO</name>